<dbReference type="RefSeq" id="WP_163457897.1">
    <property type="nucleotide sequence ID" value="NZ_JAAGOH010000014.1"/>
</dbReference>
<name>A0A7C9TMY8_9BURK</name>
<comment type="caution">
    <text evidence="2">The sequence shown here is derived from an EMBL/GenBank/DDBJ whole genome shotgun (WGS) entry which is preliminary data.</text>
</comment>
<dbReference type="InterPro" id="IPR029058">
    <property type="entry name" value="AB_hydrolase_fold"/>
</dbReference>
<protein>
    <submittedName>
        <fullName evidence="2">Alpha/beta fold hydrolase</fullName>
    </submittedName>
</protein>
<evidence type="ECO:0000259" key="1">
    <source>
        <dbReference type="Pfam" id="PF00561"/>
    </source>
</evidence>
<dbReference type="InterPro" id="IPR000073">
    <property type="entry name" value="AB_hydrolase_1"/>
</dbReference>
<keyword evidence="2" id="KW-0378">Hydrolase</keyword>
<gene>
    <name evidence="2" type="ORF">G3A44_12690</name>
</gene>
<proteinExistence type="predicted"/>
<feature type="domain" description="AB hydrolase-1" evidence="1">
    <location>
        <begin position="61"/>
        <end position="152"/>
    </location>
</feature>
<keyword evidence="3" id="KW-1185">Reference proteome</keyword>
<dbReference type="EMBL" id="JAAGOH010000014">
    <property type="protein sequence ID" value="NDY92046.1"/>
    <property type="molecule type" value="Genomic_DNA"/>
</dbReference>
<dbReference type="PANTHER" id="PTHR42103:SF2">
    <property type="entry name" value="AB HYDROLASE-1 DOMAIN-CONTAINING PROTEIN"/>
    <property type="match status" value="1"/>
</dbReference>
<dbReference type="GO" id="GO:0016787">
    <property type="term" value="F:hydrolase activity"/>
    <property type="evidence" value="ECO:0007669"/>
    <property type="project" value="UniProtKB-KW"/>
</dbReference>
<dbReference type="AlphaFoldDB" id="A0A7C9TMY8"/>
<accession>A0A7C9TMY8</accession>
<dbReference type="Proteomes" id="UP000484255">
    <property type="component" value="Unassembled WGS sequence"/>
</dbReference>
<evidence type="ECO:0000313" key="3">
    <source>
        <dbReference type="Proteomes" id="UP000484255"/>
    </source>
</evidence>
<organism evidence="2 3">
    <name type="scientific">Ideonella livida</name>
    <dbReference type="NCBI Taxonomy" id="2707176"/>
    <lineage>
        <taxon>Bacteria</taxon>
        <taxon>Pseudomonadati</taxon>
        <taxon>Pseudomonadota</taxon>
        <taxon>Betaproteobacteria</taxon>
        <taxon>Burkholderiales</taxon>
        <taxon>Sphaerotilaceae</taxon>
        <taxon>Ideonella</taxon>
    </lineage>
</organism>
<dbReference type="SUPFAM" id="SSF53474">
    <property type="entry name" value="alpha/beta-Hydrolases"/>
    <property type="match status" value="1"/>
</dbReference>
<dbReference type="Pfam" id="PF00561">
    <property type="entry name" value="Abhydrolase_1"/>
    <property type="match status" value="1"/>
</dbReference>
<dbReference type="Gene3D" id="3.40.50.1820">
    <property type="entry name" value="alpha/beta hydrolase"/>
    <property type="match status" value="1"/>
</dbReference>
<dbReference type="PANTHER" id="PTHR42103">
    <property type="entry name" value="ALPHA/BETA-HYDROLASES SUPERFAMILY PROTEIN"/>
    <property type="match status" value="1"/>
</dbReference>
<sequence length="231" mass="23237">MTHSLISPEALWQAPAGAALVASAHGALEVIVDRPEPASAAPCGLALVAHPQPLLGGSARHKVPQVLARGLAEAGWLALRPNFRGVGRSTGAHAGGEGEAEDLLALAQALRAAGPGAPLALVGFSFGAHVTARVAAALAAGGQAAQAVVLAGMPDGVVPAGRAYDSPGSFDGELVLHGAADEVVPLPLALAWARRHDKAVTVLPEADHFFAGQLPLLRRLVVRHVAAAVPP</sequence>
<evidence type="ECO:0000313" key="2">
    <source>
        <dbReference type="EMBL" id="NDY92046.1"/>
    </source>
</evidence>
<reference evidence="2 3" key="1">
    <citation type="submission" date="2020-02" db="EMBL/GenBank/DDBJ databases">
        <title>Ideonella bacterium strain TBM-1.</title>
        <authorList>
            <person name="Chen W.-M."/>
        </authorList>
    </citation>
    <scope>NUCLEOTIDE SEQUENCE [LARGE SCALE GENOMIC DNA]</scope>
    <source>
        <strain evidence="2 3">TBM-1</strain>
    </source>
</reference>